<sequence>MVQLAITSSQATLIHPIGGAIAVATADHVNMQGALKVDVNSLIRFKSYFHPNATDININITIIKSVEFSAGGSASLNKGGGLGLSQTSGEATNQDARSTKNHYGAPMGALMGATNAAESAHAASIEDSMASLFFTEGDLSLGKKMNLHFTKSPNLAPFLPRDLVDKLPFTLENLHEVLNQFNVSDDSTEAKVMKETLTYCEDNKDGDKCCNSLESMVEFAKSIAGNTVKAISSNVDEDIKMEYKVHGVKKLPCRPHAVTCHKIPFPCAMFYCQKEEKIIVYIANFVGSDGSTINVPAVCHQDTSSWDPNHWVFKIFHARPGSCPICHFLLDDDVLWIGQ</sequence>
<evidence type="ECO:0000313" key="3">
    <source>
        <dbReference type="Proteomes" id="UP001153076"/>
    </source>
</evidence>
<gene>
    <name evidence="2" type="ORF">Cgig2_028279</name>
</gene>
<dbReference type="OrthoDB" id="1909293at2759"/>
<proteinExistence type="predicted"/>
<dbReference type="AlphaFoldDB" id="A0A9Q1GUF1"/>
<dbReference type="PANTHER" id="PTHR31236:SF2">
    <property type="entry name" value="BURP DOMAIN PROTEIN RD22"/>
    <property type="match status" value="1"/>
</dbReference>
<protein>
    <recommendedName>
        <fullName evidence="1">BURP domain-containing protein</fullName>
    </recommendedName>
</protein>
<accession>A0A9Q1GUF1</accession>
<dbReference type="Pfam" id="PF03181">
    <property type="entry name" value="BURP"/>
    <property type="match status" value="1"/>
</dbReference>
<keyword evidence="3" id="KW-1185">Reference proteome</keyword>
<dbReference type="SMART" id="SM01045">
    <property type="entry name" value="BURP"/>
    <property type="match status" value="1"/>
</dbReference>
<dbReference type="Proteomes" id="UP001153076">
    <property type="component" value="Unassembled WGS sequence"/>
</dbReference>
<dbReference type="PROSITE" id="PS51277">
    <property type="entry name" value="BURP"/>
    <property type="match status" value="1"/>
</dbReference>
<feature type="domain" description="BURP" evidence="1">
    <location>
        <begin position="133"/>
        <end position="339"/>
    </location>
</feature>
<evidence type="ECO:0000313" key="2">
    <source>
        <dbReference type="EMBL" id="KAJ8428002.1"/>
    </source>
</evidence>
<dbReference type="EMBL" id="JAKOGI010001066">
    <property type="protein sequence ID" value="KAJ8428002.1"/>
    <property type="molecule type" value="Genomic_DNA"/>
</dbReference>
<dbReference type="InterPro" id="IPR044816">
    <property type="entry name" value="BURP"/>
</dbReference>
<dbReference type="InterPro" id="IPR004873">
    <property type="entry name" value="BURP_dom"/>
</dbReference>
<name>A0A9Q1GUF1_9CARY</name>
<reference evidence="2" key="1">
    <citation type="submission" date="2022-04" db="EMBL/GenBank/DDBJ databases">
        <title>Carnegiea gigantea Genome sequencing and assembly v2.</title>
        <authorList>
            <person name="Copetti D."/>
            <person name="Sanderson M.J."/>
            <person name="Burquez A."/>
            <person name="Wojciechowski M.F."/>
        </authorList>
    </citation>
    <scope>NUCLEOTIDE SEQUENCE</scope>
    <source>
        <strain evidence="2">SGP5-SGP5p</strain>
        <tissue evidence="2">Aerial part</tissue>
    </source>
</reference>
<evidence type="ECO:0000259" key="1">
    <source>
        <dbReference type="PROSITE" id="PS51277"/>
    </source>
</evidence>
<comment type="caution">
    <text evidence="2">The sequence shown here is derived from an EMBL/GenBank/DDBJ whole genome shotgun (WGS) entry which is preliminary data.</text>
</comment>
<dbReference type="PANTHER" id="PTHR31236">
    <property type="entry name" value="BURP DOMAIN PROTEIN USPL1-LIKE"/>
    <property type="match status" value="1"/>
</dbReference>
<organism evidence="2 3">
    <name type="scientific">Carnegiea gigantea</name>
    <dbReference type="NCBI Taxonomy" id="171969"/>
    <lineage>
        <taxon>Eukaryota</taxon>
        <taxon>Viridiplantae</taxon>
        <taxon>Streptophyta</taxon>
        <taxon>Embryophyta</taxon>
        <taxon>Tracheophyta</taxon>
        <taxon>Spermatophyta</taxon>
        <taxon>Magnoliopsida</taxon>
        <taxon>eudicotyledons</taxon>
        <taxon>Gunneridae</taxon>
        <taxon>Pentapetalae</taxon>
        <taxon>Caryophyllales</taxon>
        <taxon>Cactineae</taxon>
        <taxon>Cactaceae</taxon>
        <taxon>Cactoideae</taxon>
        <taxon>Echinocereeae</taxon>
        <taxon>Carnegiea</taxon>
    </lineage>
</organism>